<dbReference type="GO" id="GO:0005634">
    <property type="term" value="C:nucleus"/>
    <property type="evidence" value="ECO:0007669"/>
    <property type="project" value="UniProtKB-SubCell"/>
</dbReference>
<gene>
    <name evidence="5" type="ORF">MKK02DRAFT_28291</name>
</gene>
<feature type="compositionally biased region" description="Polar residues" evidence="3">
    <location>
        <begin position="76"/>
        <end position="85"/>
    </location>
</feature>
<dbReference type="PANTHER" id="PTHR46297:SF2">
    <property type="entry name" value="TUDOR DOMAIN-CONTAINING PROTEIN"/>
    <property type="match status" value="1"/>
</dbReference>
<dbReference type="SMART" id="SM00333">
    <property type="entry name" value="TUDOR"/>
    <property type="match status" value="1"/>
</dbReference>
<comment type="caution">
    <text evidence="5">The sequence shown here is derived from an EMBL/GenBank/DDBJ whole genome shotgun (WGS) entry which is preliminary data.</text>
</comment>
<reference evidence="5" key="1">
    <citation type="journal article" date="2022" name="G3 (Bethesda)">
        <title>High quality genome of the basidiomycete yeast Dioszegia hungarica PDD-24b-2 isolated from cloud water.</title>
        <authorList>
            <person name="Jarrige D."/>
            <person name="Haridas S."/>
            <person name="Bleykasten-Grosshans C."/>
            <person name="Joly M."/>
            <person name="Nadalig T."/>
            <person name="Sancelme M."/>
            <person name="Vuilleumier S."/>
            <person name="Grigoriev I.V."/>
            <person name="Amato P."/>
            <person name="Bringel F."/>
        </authorList>
    </citation>
    <scope>NUCLEOTIDE SEQUENCE</scope>
    <source>
        <strain evidence="5">PDD-24b-2</strain>
    </source>
</reference>
<evidence type="ECO:0000313" key="5">
    <source>
        <dbReference type="EMBL" id="KAI9633453.1"/>
    </source>
</evidence>
<dbReference type="RefSeq" id="XP_052943230.1">
    <property type="nucleotide sequence ID" value="XM_053087525.1"/>
</dbReference>
<proteinExistence type="predicted"/>
<feature type="domain" description="Tudor" evidence="4">
    <location>
        <begin position="86"/>
        <end position="147"/>
    </location>
</feature>
<dbReference type="GeneID" id="77726730"/>
<evidence type="ECO:0000256" key="1">
    <source>
        <dbReference type="ARBA" id="ARBA00004123"/>
    </source>
</evidence>
<keyword evidence="6" id="KW-1185">Reference proteome</keyword>
<comment type="subcellular location">
    <subcellularLocation>
        <location evidence="1">Nucleus</location>
    </subcellularLocation>
</comment>
<dbReference type="SUPFAM" id="SSF63748">
    <property type="entry name" value="Tudor/PWWP/MBT"/>
    <property type="match status" value="1"/>
</dbReference>
<feature type="compositionally biased region" description="Low complexity" evidence="3">
    <location>
        <begin position="218"/>
        <end position="229"/>
    </location>
</feature>
<feature type="compositionally biased region" description="Low complexity" evidence="3">
    <location>
        <begin position="51"/>
        <end position="63"/>
    </location>
</feature>
<feature type="region of interest" description="Disordered" evidence="3">
    <location>
        <begin position="207"/>
        <end position="247"/>
    </location>
</feature>
<protein>
    <recommendedName>
        <fullName evidence="4">Tudor domain-containing protein</fullName>
    </recommendedName>
</protein>
<feature type="compositionally biased region" description="Basic and acidic residues" evidence="3">
    <location>
        <begin position="179"/>
        <end position="188"/>
    </location>
</feature>
<dbReference type="PANTHER" id="PTHR46297">
    <property type="entry name" value="ZINC FINGER CCCH-TYPE WITH G PATCH DOMAIN-CONTAINING PROTEIN"/>
    <property type="match status" value="1"/>
</dbReference>
<dbReference type="PROSITE" id="PS50304">
    <property type="entry name" value="TUDOR"/>
    <property type="match status" value="1"/>
</dbReference>
<dbReference type="AlphaFoldDB" id="A0AA38H3C7"/>
<feature type="compositionally biased region" description="Basic and acidic residues" evidence="3">
    <location>
        <begin position="152"/>
        <end position="162"/>
    </location>
</feature>
<accession>A0AA38H3C7</accession>
<organism evidence="5 6">
    <name type="scientific">Dioszegia hungarica</name>
    <dbReference type="NCBI Taxonomy" id="4972"/>
    <lineage>
        <taxon>Eukaryota</taxon>
        <taxon>Fungi</taxon>
        <taxon>Dikarya</taxon>
        <taxon>Basidiomycota</taxon>
        <taxon>Agaricomycotina</taxon>
        <taxon>Tremellomycetes</taxon>
        <taxon>Tremellales</taxon>
        <taxon>Bulleribasidiaceae</taxon>
        <taxon>Dioszegia</taxon>
    </lineage>
</organism>
<keyword evidence="2" id="KW-0539">Nucleus</keyword>
<dbReference type="InterPro" id="IPR002999">
    <property type="entry name" value="Tudor"/>
</dbReference>
<dbReference type="EMBL" id="JAKWFO010000008">
    <property type="protein sequence ID" value="KAI9633453.1"/>
    <property type="molecule type" value="Genomic_DNA"/>
</dbReference>
<feature type="region of interest" description="Disordered" evidence="3">
    <location>
        <begin position="51"/>
        <end position="85"/>
    </location>
</feature>
<evidence type="ECO:0000313" key="6">
    <source>
        <dbReference type="Proteomes" id="UP001164286"/>
    </source>
</evidence>
<sequence>MADAELQTYRDQLAFVNLSLDADPENDDLLSLKTELLEIIELTEAALGPSASAKPATSAAADASKSKGKGKEVAGGSNTNWQDQGTYKAGMDCMAKYKDGKMYPARINAVIGSQDSPLYTITFKGYSTSTNVPLSSLRPHDPSAPIPQPQKRPAEELTEREKERKKKKGDKWVASQAARTEDMKEKKNAWDKFGKKAAKKGIHIAGLQGKSEFRTPESASGRVGVVGSGKPPTQYNRMGKHKFDREE</sequence>
<feature type="region of interest" description="Disordered" evidence="3">
    <location>
        <begin position="132"/>
        <end position="188"/>
    </location>
</feature>
<evidence type="ECO:0000256" key="3">
    <source>
        <dbReference type="SAM" id="MobiDB-lite"/>
    </source>
</evidence>
<evidence type="ECO:0000259" key="4">
    <source>
        <dbReference type="PROSITE" id="PS50304"/>
    </source>
</evidence>
<name>A0AA38H3C7_9TREE</name>
<dbReference type="Gene3D" id="2.30.30.140">
    <property type="match status" value="1"/>
</dbReference>
<evidence type="ECO:0000256" key="2">
    <source>
        <dbReference type="ARBA" id="ARBA00023242"/>
    </source>
</evidence>
<dbReference type="Proteomes" id="UP001164286">
    <property type="component" value="Unassembled WGS sequence"/>
</dbReference>
<dbReference type="CDD" id="cd21182">
    <property type="entry name" value="Tudor_SMN_SPF30-like"/>
    <property type="match status" value="1"/>
</dbReference>